<keyword evidence="1" id="KW-1133">Transmembrane helix</keyword>
<keyword evidence="1" id="KW-0472">Membrane</keyword>
<proteinExistence type="predicted"/>
<dbReference type="PANTHER" id="PTHR42305">
    <property type="entry name" value="MEMBRANE PROTEIN RV1733C-RELATED"/>
    <property type="match status" value="1"/>
</dbReference>
<evidence type="ECO:0008006" key="4">
    <source>
        <dbReference type="Google" id="ProtNLM"/>
    </source>
</evidence>
<comment type="caution">
    <text evidence="2">The sequence shown here is derived from an EMBL/GenBank/DDBJ whole genome shotgun (WGS) entry which is preliminary data.</text>
</comment>
<sequence length="201" mass="21922">MKPSIHPLALRVRLFRPDGNPLRRRSDRVESVLVLATVLLVLACAWPAVLAGRAAYEDAASEQHAGPGLRTQVMATLTENAPPSRVSYTEVPAVPLQATARWTTPQGATVTGLVPVPALATAGTRVPVWVDASGMPVQPPADDVELVSRGVATALFVVFLAGVVALAAFAACRRLLDRRRYQEWEADWLRADERWRRPHRP</sequence>
<dbReference type="InterPro" id="IPR039708">
    <property type="entry name" value="MT1774/Rv1733c-like"/>
</dbReference>
<protein>
    <recommendedName>
        <fullName evidence="4">Transmembrane protein</fullName>
    </recommendedName>
</protein>
<reference evidence="2 3" key="1">
    <citation type="submission" date="2020-03" db="EMBL/GenBank/DDBJ databases">
        <title>WGS of actinomycetes isolated from Thailand.</title>
        <authorList>
            <person name="Thawai C."/>
        </authorList>
    </citation>
    <scope>NUCLEOTIDE SEQUENCE [LARGE SCALE GENOMIC DNA]</scope>
    <source>
        <strain evidence="2 3">FMUSA5-5</strain>
    </source>
</reference>
<evidence type="ECO:0000313" key="2">
    <source>
        <dbReference type="EMBL" id="NJP94616.1"/>
    </source>
</evidence>
<organism evidence="2 3">
    <name type="scientific">Nonomuraea composti</name>
    <dbReference type="NCBI Taxonomy" id="2720023"/>
    <lineage>
        <taxon>Bacteria</taxon>
        <taxon>Bacillati</taxon>
        <taxon>Actinomycetota</taxon>
        <taxon>Actinomycetes</taxon>
        <taxon>Streptosporangiales</taxon>
        <taxon>Streptosporangiaceae</taxon>
        <taxon>Nonomuraea</taxon>
    </lineage>
</organism>
<evidence type="ECO:0000313" key="3">
    <source>
        <dbReference type="Proteomes" id="UP000696294"/>
    </source>
</evidence>
<keyword evidence="3" id="KW-1185">Reference proteome</keyword>
<feature type="transmembrane region" description="Helical" evidence="1">
    <location>
        <begin position="151"/>
        <end position="172"/>
    </location>
</feature>
<accession>A0ABX1BAN7</accession>
<dbReference type="EMBL" id="JAATEP010000030">
    <property type="protein sequence ID" value="NJP94616.1"/>
    <property type="molecule type" value="Genomic_DNA"/>
</dbReference>
<keyword evidence="1" id="KW-0812">Transmembrane</keyword>
<name>A0ABX1BAN7_9ACTN</name>
<feature type="transmembrane region" description="Helical" evidence="1">
    <location>
        <begin position="32"/>
        <end position="49"/>
    </location>
</feature>
<evidence type="ECO:0000256" key="1">
    <source>
        <dbReference type="SAM" id="Phobius"/>
    </source>
</evidence>
<dbReference type="Proteomes" id="UP000696294">
    <property type="component" value="Unassembled WGS sequence"/>
</dbReference>
<dbReference type="PANTHER" id="PTHR42305:SF1">
    <property type="entry name" value="MEMBRANE PROTEIN RV1733C-RELATED"/>
    <property type="match status" value="1"/>
</dbReference>
<dbReference type="RefSeq" id="WP_168015604.1">
    <property type="nucleotide sequence ID" value="NZ_JAATEP010000030.1"/>
</dbReference>
<gene>
    <name evidence="2" type="ORF">HCN51_35135</name>
</gene>